<dbReference type="InterPro" id="IPR000795">
    <property type="entry name" value="T_Tr_GTP-bd_dom"/>
</dbReference>
<feature type="domain" description="Tr-type G" evidence="1">
    <location>
        <begin position="1"/>
        <end position="300"/>
    </location>
</feature>
<protein>
    <submittedName>
        <fullName evidence="3">Elongation factor-like GTPase 1</fullName>
    </submittedName>
</protein>
<dbReference type="SUPFAM" id="SSF54980">
    <property type="entry name" value="EF-G C-terminal domain-like"/>
    <property type="match status" value="1"/>
</dbReference>
<evidence type="ECO:0000313" key="2">
    <source>
        <dbReference type="Proteomes" id="UP000694941"/>
    </source>
</evidence>
<dbReference type="InterPro" id="IPR009000">
    <property type="entry name" value="Transl_B-barrel_sf"/>
</dbReference>
<dbReference type="PROSITE" id="PS51722">
    <property type="entry name" value="G_TR_2"/>
    <property type="match status" value="1"/>
</dbReference>
<dbReference type="Gene3D" id="3.40.50.300">
    <property type="entry name" value="P-loop containing nucleotide triphosphate hydrolases"/>
    <property type="match status" value="1"/>
</dbReference>
<dbReference type="Gene3D" id="3.30.70.870">
    <property type="entry name" value="Elongation Factor G (Translational Gtpase), domain 3"/>
    <property type="match status" value="1"/>
</dbReference>
<dbReference type="InterPro" id="IPR056752">
    <property type="entry name" value="EFL1"/>
</dbReference>
<dbReference type="SUPFAM" id="SSF54211">
    <property type="entry name" value="Ribosomal protein S5 domain 2-like"/>
    <property type="match status" value="1"/>
</dbReference>
<reference evidence="3" key="1">
    <citation type="submission" date="2025-08" db="UniProtKB">
        <authorList>
            <consortium name="RefSeq"/>
        </authorList>
    </citation>
    <scope>IDENTIFICATION</scope>
    <source>
        <tissue evidence="3">Muscle</tissue>
    </source>
</reference>
<dbReference type="Pfam" id="PF25118">
    <property type="entry name" value="EFL1"/>
    <property type="match status" value="1"/>
</dbReference>
<dbReference type="CDD" id="cd01681">
    <property type="entry name" value="aeEF2_snRNP_like_IV"/>
    <property type="match status" value="1"/>
</dbReference>
<dbReference type="RefSeq" id="XP_022258633.1">
    <property type="nucleotide sequence ID" value="XM_022402925.1"/>
</dbReference>
<evidence type="ECO:0000259" key="1">
    <source>
        <dbReference type="PROSITE" id="PS51722"/>
    </source>
</evidence>
<dbReference type="PANTHER" id="PTHR42908">
    <property type="entry name" value="TRANSLATION ELONGATION FACTOR-RELATED"/>
    <property type="match status" value="1"/>
</dbReference>
<gene>
    <name evidence="3" type="primary">LOC106474615</name>
</gene>
<dbReference type="Proteomes" id="UP000694941">
    <property type="component" value="Unplaced"/>
</dbReference>
<dbReference type="InterPro" id="IPR020568">
    <property type="entry name" value="Ribosomal_Su5_D2-typ_SF"/>
</dbReference>
<dbReference type="Pfam" id="PF00009">
    <property type="entry name" value="GTP_EFTU"/>
    <property type="match status" value="1"/>
</dbReference>
<dbReference type="PANTHER" id="PTHR42908:SF3">
    <property type="entry name" value="ELONGATION FACTOR-LIKE GTPASE 1"/>
    <property type="match status" value="1"/>
</dbReference>
<proteinExistence type="predicted"/>
<dbReference type="Gene3D" id="3.30.230.10">
    <property type="match status" value="1"/>
</dbReference>
<dbReference type="Gene3D" id="3.90.1430.10">
    <property type="entry name" value="Yeast translation eEF2 (G' domain)"/>
    <property type="match status" value="1"/>
</dbReference>
<accession>A0ABM1TRX7</accession>
<dbReference type="Gene3D" id="2.40.30.10">
    <property type="entry name" value="Translation factors"/>
    <property type="match status" value="1"/>
</dbReference>
<dbReference type="InterPro" id="IPR035647">
    <property type="entry name" value="EFG_III/V"/>
</dbReference>
<dbReference type="SUPFAM" id="SSF50447">
    <property type="entry name" value="Translation proteins"/>
    <property type="match status" value="1"/>
</dbReference>
<name>A0ABM1TRX7_LIMPO</name>
<organism evidence="2 3">
    <name type="scientific">Limulus polyphemus</name>
    <name type="common">Atlantic horseshoe crab</name>
    <dbReference type="NCBI Taxonomy" id="6850"/>
    <lineage>
        <taxon>Eukaryota</taxon>
        <taxon>Metazoa</taxon>
        <taxon>Ecdysozoa</taxon>
        <taxon>Arthropoda</taxon>
        <taxon>Chelicerata</taxon>
        <taxon>Merostomata</taxon>
        <taxon>Xiphosura</taxon>
        <taxon>Limulidae</taxon>
        <taxon>Limulus</taxon>
    </lineage>
</organism>
<keyword evidence="2" id="KW-1185">Reference proteome</keyword>
<feature type="non-terminal residue" evidence="3">
    <location>
        <position position="1"/>
    </location>
</feature>
<sequence length="776" mass="86055">STISLQFTSGNENYLINLIDSPGHVDFCGEVSTAVRLCDGAIILVDVVEGICPQTKVALRQAWTENIHPILVLNKIDRLIIERKLTPLDAYVHLQQLLEQVNAVIGELFTAEVLTRSNKTREAKLNVEEPPSEGKASVAGDPLGDLSTFICREIEHYIGQPLSPDIAPIPPEPVEPGQADEDFDHLFPPPEFVVPSHTHPDDHVQPSKLSQTLFLRHAKAKKPLFVQLVLENIWAVYEAVMVRRDAEMMEKIVKSMSLTVSTRDARHSDPRVKLQAILGQWLPLSKAVLEKVSLLVPNPLELSEERVESLMCTSTCRFDSLPVQTQSLKEDFLACSASDEAAVIVCVSKMFPVERKQLPQNRQSSPCTDCQVDPNLTLKDLGTDQHVTVVTVSNLYLLMGKELECLESVPAGNVLGIGGLEEHVLKSATLSSSIYCPPFIDLHMPTLPILRVAIEPVRLSDMPALVQGMKLLNQVDPSVQVLIQETGEHVLVTAGEVHLAKCVTDLQERRGKEGEEDIRSDGCVKLQTPNKKCTIHIRAAPLPEEVTKLLDKNGDILKVQEQYVSALTRQSKEKSALTAEAIKKLSELHKKIENAFNEAGPDWAGATDQIWSFGPRRCGPNLLLNKVPGYRRASVWYSEYEDVEVSSTLLDYDHSFVSGFQLASLAGPLCEEPMMGVCFIVEKWVIEKDLHLKEHICENDQKSEVAQEFSEISSELALNSSNVTSISVPFGPFTGQLMSTVKEGCRRAFQSQPQRLMLAMYSCNIQVTTEALGEYK</sequence>
<dbReference type="InterPro" id="IPR027417">
    <property type="entry name" value="P-loop_NTPase"/>
</dbReference>
<dbReference type="GeneID" id="106474615"/>
<dbReference type="InterPro" id="IPR014721">
    <property type="entry name" value="Ribsml_uS5_D2-typ_fold_subgr"/>
</dbReference>
<evidence type="ECO:0000313" key="3">
    <source>
        <dbReference type="RefSeq" id="XP_022258633.1"/>
    </source>
</evidence>
<dbReference type="SUPFAM" id="SSF52540">
    <property type="entry name" value="P-loop containing nucleoside triphosphate hydrolases"/>
    <property type="match status" value="1"/>
</dbReference>